<sequence length="215" mass="23608">MGGGGGALTLLKSTLSSIPTYYLSLFTIPVSVAKRLEKVQRQFLCDATDEEFKFSLVAWDKITSPCRDGLSPLSLVRSQVGGCHLRVEGLMVVVCGLGIAALCALCYRGRYADKDVLVSSVLETNLNGDGSSWNVRFLWDFHDWELDLVTSFLDFIYSHLPKGVGPDTWSWSLQGSGKFEVSLFLCYGETVAHLLLHCDTAFGLWGSLLATFGIH</sequence>
<reference evidence="1" key="1">
    <citation type="submission" date="2018-02" db="EMBL/GenBank/DDBJ databases">
        <authorList>
            <person name="Cohen D.B."/>
            <person name="Kent A.D."/>
        </authorList>
    </citation>
    <scope>NUCLEOTIDE SEQUENCE</scope>
</reference>
<gene>
    <name evidence="1" type="ORF">FSB_LOCUS42602</name>
</gene>
<organism evidence="1">
    <name type="scientific">Fagus sylvatica</name>
    <name type="common">Beechnut</name>
    <dbReference type="NCBI Taxonomy" id="28930"/>
    <lineage>
        <taxon>Eukaryota</taxon>
        <taxon>Viridiplantae</taxon>
        <taxon>Streptophyta</taxon>
        <taxon>Embryophyta</taxon>
        <taxon>Tracheophyta</taxon>
        <taxon>Spermatophyta</taxon>
        <taxon>Magnoliopsida</taxon>
        <taxon>eudicotyledons</taxon>
        <taxon>Gunneridae</taxon>
        <taxon>Pentapetalae</taxon>
        <taxon>rosids</taxon>
        <taxon>fabids</taxon>
        <taxon>Fagales</taxon>
        <taxon>Fagaceae</taxon>
        <taxon>Fagus</taxon>
    </lineage>
</organism>
<dbReference type="PANTHER" id="PTHR33116">
    <property type="entry name" value="REVERSE TRANSCRIPTASE ZINC-BINDING DOMAIN-CONTAINING PROTEIN-RELATED-RELATED"/>
    <property type="match status" value="1"/>
</dbReference>
<proteinExistence type="predicted"/>
<accession>A0A2N9HSG6</accession>
<name>A0A2N9HSG6_FAGSY</name>
<dbReference type="EMBL" id="OIVN01003980">
    <property type="protein sequence ID" value="SPD14720.1"/>
    <property type="molecule type" value="Genomic_DNA"/>
</dbReference>
<dbReference type="PANTHER" id="PTHR33116:SF78">
    <property type="entry name" value="OS12G0587133 PROTEIN"/>
    <property type="match status" value="1"/>
</dbReference>
<dbReference type="AlphaFoldDB" id="A0A2N9HSG6"/>
<protein>
    <submittedName>
        <fullName evidence="1">Uncharacterized protein</fullName>
    </submittedName>
</protein>
<evidence type="ECO:0000313" key="1">
    <source>
        <dbReference type="EMBL" id="SPD14720.1"/>
    </source>
</evidence>